<dbReference type="SUPFAM" id="SSF53720">
    <property type="entry name" value="ALDH-like"/>
    <property type="match status" value="1"/>
</dbReference>
<keyword evidence="2" id="KW-0560">Oxidoreductase</keyword>
<evidence type="ECO:0000256" key="2">
    <source>
        <dbReference type="ARBA" id="ARBA00023002"/>
    </source>
</evidence>
<sequence>MNTEQVEVVNPFDRKAIGHVSLTNWDQIDQYLNDAQKLFQHRKSWLPAHKRIAILNKVAELMKGRAEELAFQIANEGGKPLIDARIEVARAIDGVGLCIKELSHLAGQEIPMDLTAAGSGRLAFTTREPIGVVVAVSAFNHPLNLIVHQVGPAVAVGCPVIVKPASATPLSAQAFVHMLYEAGLPEEWCRLAVCKSAVAEKMVTDPRVNFFSFIGSGAVGWMLKSKLAPGTRCALEHGGVAPVIVDESANLESMLPALVKGGFYHSGQVCVSVQRIYVHKGHGSGLAQMLATEAKHLVVGNAIEEKTQCGPLINPAEVTRVESWVNEAVQGGAKVLSGGHRLSDTTYAPTVLLNPALDAKVSELEVFGPVVCVYETEDINHSIHLANSLPVAFQASVFTNHLDVAMKCVREIDATAVMVNDHTAFRVDWMPFAGRRHSGYGVGGIGYTMHDMTHDKMAVIKL</sequence>
<proteinExistence type="inferred from homology"/>
<dbReference type="InterPro" id="IPR051020">
    <property type="entry name" value="ALDH-related_metabolic_enz"/>
</dbReference>
<dbReference type="PANTHER" id="PTHR42991:SF1">
    <property type="entry name" value="ALDEHYDE DEHYDROGENASE"/>
    <property type="match status" value="1"/>
</dbReference>
<evidence type="ECO:0000256" key="1">
    <source>
        <dbReference type="ARBA" id="ARBA00009986"/>
    </source>
</evidence>
<evidence type="ECO:0000313" key="5">
    <source>
        <dbReference type="Proteomes" id="UP001156664"/>
    </source>
</evidence>
<gene>
    <name evidence="4" type="ORF">GCM10007875_15480</name>
</gene>
<comment type="caution">
    <text evidence="4">The sequence shown here is derived from an EMBL/GenBank/DDBJ whole genome shotgun (WGS) entry which is preliminary data.</text>
</comment>
<dbReference type="Proteomes" id="UP001156664">
    <property type="component" value="Unassembled WGS sequence"/>
</dbReference>
<organism evidence="4 5">
    <name type="scientific">Limnobacter litoralis</name>
    <dbReference type="NCBI Taxonomy" id="481366"/>
    <lineage>
        <taxon>Bacteria</taxon>
        <taxon>Pseudomonadati</taxon>
        <taxon>Pseudomonadota</taxon>
        <taxon>Betaproteobacteria</taxon>
        <taxon>Burkholderiales</taxon>
        <taxon>Burkholderiaceae</taxon>
        <taxon>Limnobacter</taxon>
    </lineage>
</organism>
<dbReference type="Gene3D" id="3.40.309.10">
    <property type="entry name" value="Aldehyde Dehydrogenase, Chain A, domain 2"/>
    <property type="match status" value="1"/>
</dbReference>
<dbReference type="EMBL" id="BSOJ01000015">
    <property type="protein sequence ID" value="GLR26458.1"/>
    <property type="molecule type" value="Genomic_DNA"/>
</dbReference>
<comment type="similarity">
    <text evidence="1">Belongs to the aldehyde dehydrogenase family.</text>
</comment>
<dbReference type="InterPro" id="IPR016161">
    <property type="entry name" value="Ald_DH/histidinol_DH"/>
</dbReference>
<dbReference type="InterPro" id="IPR016162">
    <property type="entry name" value="Ald_DH_N"/>
</dbReference>
<keyword evidence="5" id="KW-1185">Reference proteome</keyword>
<dbReference type="Gene3D" id="3.40.605.10">
    <property type="entry name" value="Aldehyde Dehydrogenase, Chain A, domain 1"/>
    <property type="match status" value="1"/>
</dbReference>
<name>A0ABQ5YU99_9BURK</name>
<reference evidence="5" key="1">
    <citation type="journal article" date="2019" name="Int. J. Syst. Evol. Microbiol.">
        <title>The Global Catalogue of Microorganisms (GCM) 10K type strain sequencing project: providing services to taxonomists for standard genome sequencing and annotation.</title>
        <authorList>
            <consortium name="The Broad Institute Genomics Platform"/>
            <consortium name="The Broad Institute Genome Sequencing Center for Infectious Disease"/>
            <person name="Wu L."/>
            <person name="Ma J."/>
        </authorList>
    </citation>
    <scope>NUCLEOTIDE SEQUENCE [LARGE SCALE GENOMIC DNA]</scope>
    <source>
        <strain evidence="5">NBRC 105857</strain>
    </source>
</reference>
<dbReference type="RefSeq" id="WP_284281048.1">
    <property type="nucleotide sequence ID" value="NZ_BSOJ01000015.1"/>
</dbReference>
<dbReference type="InterPro" id="IPR015590">
    <property type="entry name" value="Aldehyde_DH_dom"/>
</dbReference>
<dbReference type="PANTHER" id="PTHR42991">
    <property type="entry name" value="ALDEHYDE DEHYDROGENASE"/>
    <property type="match status" value="1"/>
</dbReference>
<protein>
    <submittedName>
        <fullName evidence="4">Aldehyde dehydrogenase</fullName>
    </submittedName>
</protein>
<feature type="domain" description="Aldehyde dehydrogenase" evidence="3">
    <location>
        <begin position="3"/>
        <end position="456"/>
    </location>
</feature>
<dbReference type="InterPro" id="IPR016163">
    <property type="entry name" value="Ald_DH_C"/>
</dbReference>
<dbReference type="CDD" id="cd07148">
    <property type="entry name" value="ALDH_RL0313"/>
    <property type="match status" value="1"/>
</dbReference>
<evidence type="ECO:0000259" key="3">
    <source>
        <dbReference type="Pfam" id="PF00171"/>
    </source>
</evidence>
<dbReference type="Pfam" id="PF00171">
    <property type="entry name" value="Aldedh"/>
    <property type="match status" value="1"/>
</dbReference>
<accession>A0ABQ5YU99</accession>
<evidence type="ECO:0000313" key="4">
    <source>
        <dbReference type="EMBL" id="GLR26458.1"/>
    </source>
</evidence>